<protein>
    <submittedName>
        <fullName evidence="1">Uncharacterized protein</fullName>
    </submittedName>
</protein>
<dbReference type="EMBL" id="LCAH01000018">
    <property type="protein sequence ID" value="KKR86159.1"/>
    <property type="molecule type" value="Genomic_DNA"/>
</dbReference>
<proteinExistence type="predicted"/>
<dbReference type="AlphaFoldDB" id="A0A0G0UB17"/>
<evidence type="ECO:0000313" key="1">
    <source>
        <dbReference type="EMBL" id="KKR86159.1"/>
    </source>
</evidence>
<accession>A0A0G0UB17</accession>
<comment type="caution">
    <text evidence="1">The sequence shown here is derived from an EMBL/GenBank/DDBJ whole genome shotgun (WGS) entry which is preliminary data.</text>
</comment>
<sequence length="66" mass="7690">MTVIPNVRPRLKNGLYPSPNPIKTEQGTLSKKYILSMFYSFKMCKSLKISWYTDCVCLKESHTFIL</sequence>
<name>A0A0G0UB17_9BACT</name>
<organism evidence="1 2">
    <name type="scientific">Candidatus Uhrbacteria bacterium GW2011_GWC2_41_11</name>
    <dbReference type="NCBI Taxonomy" id="1618985"/>
    <lineage>
        <taxon>Bacteria</taxon>
        <taxon>Candidatus Uhriibacteriota</taxon>
    </lineage>
</organism>
<gene>
    <name evidence="1" type="ORF">UU35_C0018G0005</name>
</gene>
<dbReference type="Proteomes" id="UP000034616">
    <property type="component" value="Unassembled WGS sequence"/>
</dbReference>
<reference evidence="1 2" key="1">
    <citation type="journal article" date="2015" name="Nature">
        <title>rRNA introns, odd ribosomes, and small enigmatic genomes across a large radiation of phyla.</title>
        <authorList>
            <person name="Brown C.T."/>
            <person name="Hug L.A."/>
            <person name="Thomas B.C."/>
            <person name="Sharon I."/>
            <person name="Castelle C.J."/>
            <person name="Singh A."/>
            <person name="Wilkins M.J."/>
            <person name="Williams K.H."/>
            <person name="Banfield J.F."/>
        </authorList>
    </citation>
    <scope>NUCLEOTIDE SEQUENCE [LARGE SCALE GENOMIC DNA]</scope>
</reference>
<evidence type="ECO:0000313" key="2">
    <source>
        <dbReference type="Proteomes" id="UP000034616"/>
    </source>
</evidence>